<evidence type="ECO:0000313" key="1">
    <source>
        <dbReference type="EMBL" id="SDF28268.1"/>
    </source>
</evidence>
<dbReference type="InterPro" id="IPR014514">
    <property type="entry name" value="UCP021940"/>
</dbReference>
<evidence type="ECO:0008006" key="3">
    <source>
        <dbReference type="Google" id="ProtNLM"/>
    </source>
</evidence>
<proteinExistence type="predicted"/>
<sequence length="130" mass="14763">MFDIIAVDISGRHKVNNEYLMVCAAVAVSVTADHIEKVNQMALRSFRSRSAPDIQSVVKMVETTVSELKSDGVIVTEAGDFYNKPQWLIDSMFTRDFKYQESISERRCIEIAHHASLSSRKLLLKELDIQ</sequence>
<dbReference type="OrthoDB" id="120192at2157"/>
<dbReference type="Pfam" id="PF09974">
    <property type="entry name" value="DUF2209"/>
    <property type="match status" value="1"/>
</dbReference>
<dbReference type="RefSeq" id="WP_091707954.1">
    <property type="nucleotide sequence ID" value="NZ_FNCA01000001.1"/>
</dbReference>
<reference evidence="1 2" key="1">
    <citation type="submission" date="2016-10" db="EMBL/GenBank/DDBJ databases">
        <authorList>
            <person name="Varghese N."/>
            <person name="Submissions S."/>
        </authorList>
    </citation>
    <scope>NUCLEOTIDE SEQUENCE [LARGE SCALE GENOMIC DNA]</scope>
    <source>
        <strain evidence="1 2">PL 12/M</strain>
    </source>
</reference>
<accession>A0A7Z7FBH8</accession>
<dbReference type="EMBL" id="FNCA01000001">
    <property type="protein sequence ID" value="SDF28268.1"/>
    <property type="molecule type" value="Genomic_DNA"/>
</dbReference>
<keyword evidence="2" id="KW-1185">Reference proteome</keyword>
<dbReference type="AlphaFoldDB" id="A0A7Z7FBH8"/>
<dbReference type="Proteomes" id="UP000199259">
    <property type="component" value="Unassembled WGS sequence"/>
</dbReference>
<organism evidence="1 2">
    <name type="scientific">Methanolobus vulcani</name>
    <dbReference type="NCBI Taxonomy" id="38026"/>
    <lineage>
        <taxon>Archaea</taxon>
        <taxon>Methanobacteriati</taxon>
        <taxon>Methanobacteriota</taxon>
        <taxon>Stenosarchaea group</taxon>
        <taxon>Methanomicrobia</taxon>
        <taxon>Methanosarcinales</taxon>
        <taxon>Methanosarcinaceae</taxon>
        <taxon>Methanolobus</taxon>
    </lineage>
</organism>
<name>A0A7Z7FBH8_9EURY</name>
<dbReference type="PIRSF" id="PIRSF021940">
    <property type="entry name" value="UCP021940"/>
    <property type="match status" value="1"/>
</dbReference>
<evidence type="ECO:0000313" key="2">
    <source>
        <dbReference type="Proteomes" id="UP000199259"/>
    </source>
</evidence>
<gene>
    <name evidence="1" type="ORF">SAMN04488589_0224</name>
</gene>
<comment type="caution">
    <text evidence="1">The sequence shown here is derived from an EMBL/GenBank/DDBJ whole genome shotgun (WGS) entry which is preliminary data.</text>
</comment>
<protein>
    <recommendedName>
        <fullName evidence="3">DUF2209 domain-containing protein</fullName>
    </recommendedName>
</protein>